<keyword evidence="7" id="KW-0539">Nucleus</keyword>
<feature type="domain" description="MBD" evidence="13">
    <location>
        <begin position="367"/>
        <end position="437"/>
    </location>
</feature>
<dbReference type="CDD" id="cd20104">
    <property type="entry name" value="MBT_PHF20L1-like"/>
    <property type="match status" value="1"/>
</dbReference>
<dbReference type="InterPro" id="IPR038441">
    <property type="entry name" value="THAP_Znf_sf"/>
</dbReference>
<name>A0A6B2EFM2_9DIPT</name>
<keyword evidence="3" id="KW-0677">Repeat</keyword>
<evidence type="ECO:0000259" key="13">
    <source>
        <dbReference type="PROSITE" id="PS50982"/>
    </source>
</evidence>
<feature type="domain" description="C2H2-type" evidence="11">
    <location>
        <begin position="507"/>
        <end position="532"/>
    </location>
</feature>
<keyword evidence="4 8" id="KW-0863">Zinc-finger</keyword>
<feature type="compositionally biased region" description="Basic and acidic residues" evidence="10">
    <location>
        <begin position="97"/>
        <end position="114"/>
    </location>
</feature>
<feature type="compositionally biased region" description="Low complexity" evidence="10">
    <location>
        <begin position="762"/>
        <end position="774"/>
    </location>
</feature>
<dbReference type="Pfam" id="PF05485">
    <property type="entry name" value="THAP"/>
    <property type="match status" value="1"/>
</dbReference>
<evidence type="ECO:0000256" key="3">
    <source>
        <dbReference type="ARBA" id="ARBA00022737"/>
    </source>
</evidence>
<feature type="region of interest" description="Disordered" evidence="10">
    <location>
        <begin position="924"/>
        <end position="974"/>
    </location>
</feature>
<dbReference type="SUPFAM" id="SSF54171">
    <property type="entry name" value="DNA-binding domain"/>
    <property type="match status" value="1"/>
</dbReference>
<dbReference type="SMART" id="SM00980">
    <property type="entry name" value="THAP"/>
    <property type="match status" value="1"/>
</dbReference>
<keyword evidence="6 9" id="KW-0238">DNA-binding</keyword>
<keyword evidence="5" id="KW-0862">Zinc</keyword>
<dbReference type="PANTHER" id="PTHR15856:SF51">
    <property type="entry name" value="MBD-R2"/>
    <property type="match status" value="1"/>
</dbReference>
<feature type="region of interest" description="Disordered" evidence="10">
    <location>
        <begin position="757"/>
        <end position="776"/>
    </location>
</feature>
<dbReference type="InterPro" id="IPR043449">
    <property type="entry name" value="PHF20-like"/>
</dbReference>
<protein>
    <submittedName>
        <fullName evidence="14">Putative phd zn-finger</fullName>
    </submittedName>
</protein>
<organism evidence="14">
    <name type="scientific">Phlebotomus kandelakii</name>
    <dbReference type="NCBI Taxonomy" id="1109342"/>
    <lineage>
        <taxon>Eukaryota</taxon>
        <taxon>Metazoa</taxon>
        <taxon>Ecdysozoa</taxon>
        <taxon>Arthropoda</taxon>
        <taxon>Hexapoda</taxon>
        <taxon>Insecta</taxon>
        <taxon>Pterygota</taxon>
        <taxon>Neoptera</taxon>
        <taxon>Endopterygota</taxon>
        <taxon>Diptera</taxon>
        <taxon>Nematocera</taxon>
        <taxon>Psychodoidea</taxon>
        <taxon>Psychodidae</taxon>
        <taxon>Phlebotomus</taxon>
        <taxon>Larroussius</taxon>
    </lineage>
</organism>
<dbReference type="InterPro" id="IPR019786">
    <property type="entry name" value="Zinc_finger_PHD-type_CS"/>
</dbReference>
<dbReference type="PROSITE" id="PS50950">
    <property type="entry name" value="ZF_THAP"/>
    <property type="match status" value="1"/>
</dbReference>
<dbReference type="GO" id="GO:0006357">
    <property type="term" value="P:regulation of transcription by RNA polymerase II"/>
    <property type="evidence" value="ECO:0007669"/>
    <property type="project" value="TreeGrafter"/>
</dbReference>
<dbReference type="SUPFAM" id="SSF57903">
    <property type="entry name" value="FYVE/PHD zinc finger"/>
    <property type="match status" value="1"/>
</dbReference>
<evidence type="ECO:0000313" key="14">
    <source>
        <dbReference type="EMBL" id="NBJ61126.1"/>
    </source>
</evidence>
<accession>A0A6B2EFM2</accession>
<reference evidence="14" key="1">
    <citation type="submission" date="2019-10" db="EMBL/GenBank/DDBJ databases">
        <title>Short sand fly seasons in Tbilisi, Georgia, hinder development of host immunity to saliva of the visceral leishmaniasis vector Phlebotomus kandelakii.</title>
        <authorList>
            <person name="Oliveira F."/>
            <person name="Giorgobiani E."/>
            <person name="Guimaraes-Costa A.B."/>
            <person name="Abdeladhim M."/>
            <person name="Oristian J."/>
            <person name="Tskhvaradze L."/>
            <person name="Tsertsvadze N."/>
            <person name="Zakalashvili M."/>
            <person name="Valenzuela J.G."/>
            <person name="Kamhawi S."/>
        </authorList>
    </citation>
    <scope>NUCLEOTIDE SEQUENCE</scope>
    <source>
        <strain evidence="14">Wild-capture in Tbilisi</strain>
        <tissue evidence="14">Salivary glands</tissue>
    </source>
</reference>
<evidence type="ECO:0000256" key="9">
    <source>
        <dbReference type="PROSITE-ProRule" id="PRU00309"/>
    </source>
</evidence>
<dbReference type="Gene3D" id="3.30.890.10">
    <property type="entry name" value="Methyl-cpg-binding Protein 2, Chain A"/>
    <property type="match status" value="1"/>
</dbReference>
<dbReference type="SMART" id="SM00692">
    <property type="entry name" value="DM3"/>
    <property type="match status" value="1"/>
</dbReference>
<evidence type="ECO:0000256" key="7">
    <source>
        <dbReference type="ARBA" id="ARBA00023242"/>
    </source>
</evidence>
<dbReference type="GO" id="GO:0008270">
    <property type="term" value="F:zinc ion binding"/>
    <property type="evidence" value="ECO:0007669"/>
    <property type="project" value="UniProtKB-KW"/>
</dbReference>
<dbReference type="InterPro" id="IPR001739">
    <property type="entry name" value="Methyl_CpG_DNA-bd"/>
</dbReference>
<dbReference type="Gene3D" id="6.20.210.20">
    <property type="entry name" value="THAP domain"/>
    <property type="match status" value="1"/>
</dbReference>
<comment type="subcellular location">
    <subcellularLocation>
        <location evidence="1">Nucleus</location>
    </subcellularLocation>
</comment>
<evidence type="ECO:0000256" key="2">
    <source>
        <dbReference type="ARBA" id="ARBA00022723"/>
    </source>
</evidence>
<evidence type="ECO:0000256" key="10">
    <source>
        <dbReference type="SAM" id="MobiDB-lite"/>
    </source>
</evidence>
<dbReference type="Gene3D" id="2.30.30.140">
    <property type="match status" value="2"/>
</dbReference>
<dbReference type="PROSITE" id="PS00028">
    <property type="entry name" value="ZINC_FINGER_C2H2_1"/>
    <property type="match status" value="1"/>
</dbReference>
<dbReference type="GO" id="GO:0003677">
    <property type="term" value="F:DNA binding"/>
    <property type="evidence" value="ECO:0007669"/>
    <property type="project" value="UniProtKB-UniRule"/>
</dbReference>
<evidence type="ECO:0000256" key="8">
    <source>
        <dbReference type="PROSITE-ProRule" id="PRU00042"/>
    </source>
</evidence>
<dbReference type="InterPro" id="IPR006612">
    <property type="entry name" value="THAP_Znf"/>
</dbReference>
<feature type="region of interest" description="Disordered" evidence="10">
    <location>
        <begin position="573"/>
        <end position="594"/>
    </location>
</feature>
<sequence length="1059" mass="120971">MGGRKCVVSGCPSHSARKEDRGVTFHKFPHNPKVRIQWLTMCKMDTSLLPPKSMNVCSRHFRQVDFQTFKGTKCLLKIGAFPTIFPWGVTPNSSTEGEQKKSTSKEASAEKGDAALKAPATDNLKQKKSTAVKRSASVENVNKSPQKKILRKASDTAIVKEEKLSVSPAKKFDPVTCFTPGTRIEAQDFNNVWHSAMVMEVDNADREVLVHLEIKDPEKSTGIVDEWIPMDSSRLRPMQVKSEADKQKPLVTYTIGEKIHARWNDARKFRATVQQVLENNTYEILFDDGISKVVTTKEMWKIRPNVTNLFGKTRPRPKKRPKLGKVRIPSRYYRKKNSNENEWYCQWIDDRPVGREGFIESTTEAKKPSIIVDDPRLPEGWEKHIIARFAGVTKWDVVLVHPNGKKFRNKQELTLYLDETKEYTYDQNMFDFGIHKKRARLMKAYTLTDEYKAKFAEMAKAQQLAALEAKTLCKVDASVAAVVGEQIIGEGFVLVDGLKVQIIENLFRCPKEGCFKNFRKENLLKIHIKHYHEEIARQLTAPPTMTDLAYQRTVCQAIEEPFLEKSPRMVEKSLQDTPTVRPQRKCNTGSSGGKMGDVKVKIEGGYMRQGSDMQADIVKIEPESVLSKEMLSEEPRRKYSLLEEALNSKGPLDMGKDMKGLKSPLSEHSQDIEYSMDPEMHIKTHSVSRSQVLKRKKSHSRFRGVSSATGYRRNYVKRRMMMKNRMVLETMADSEETRHSFSADSSSMRPSLKKVFEDAHETTNSQTTTTEHSQSPQYINEGGELIKIVRMRQEEIINCLCSFSEEDGLMIQCELCLCWQHGICNGIEKESQVPDKYICYICRNPSRGRESMKYIHDQDWLYDGKLSTTQYHAQNPNLPDRFDTLKSSHTLTGNLLELKRFMQSLKLKVNIAENKDHPKMYLWSKKWESSPPPPLESSGSQGEAVKVEEVKKEGDVRKAKPESASPQKANNVQQPKIPEPEAAIDPKECQLRLLDHIQKMQSLAMMRLQTIDEEITALEEADKSFAHMESVDNCPKTKQTIRMLLGDLQILHQIAKIQG</sequence>
<dbReference type="InterPro" id="IPR002999">
    <property type="entry name" value="Tudor"/>
</dbReference>
<dbReference type="CDD" id="cd20386">
    <property type="entry name" value="Tudor_PHF20-like"/>
    <property type="match status" value="1"/>
</dbReference>
<dbReference type="Pfam" id="PF20826">
    <property type="entry name" value="PHD_5"/>
    <property type="match status" value="1"/>
</dbReference>
<feature type="compositionally biased region" description="Polar residues" evidence="10">
    <location>
        <begin position="964"/>
        <end position="974"/>
    </location>
</feature>
<dbReference type="PANTHER" id="PTHR15856">
    <property type="entry name" value="PHD FINGER PROTEIN 20-RELATED"/>
    <property type="match status" value="1"/>
</dbReference>
<evidence type="ECO:0000256" key="5">
    <source>
        <dbReference type="ARBA" id="ARBA00022833"/>
    </source>
</evidence>
<dbReference type="PROSITE" id="PS50157">
    <property type="entry name" value="ZINC_FINGER_C2H2_2"/>
    <property type="match status" value="1"/>
</dbReference>
<dbReference type="GO" id="GO:0044545">
    <property type="term" value="C:NSL complex"/>
    <property type="evidence" value="ECO:0007669"/>
    <property type="project" value="TreeGrafter"/>
</dbReference>
<dbReference type="Pfam" id="PF01429">
    <property type="entry name" value="MBD"/>
    <property type="match status" value="1"/>
</dbReference>
<feature type="domain" description="THAP-type" evidence="12">
    <location>
        <begin position="1"/>
        <end position="85"/>
    </location>
</feature>
<feature type="compositionally biased region" description="Basic and acidic residues" evidence="10">
    <location>
        <begin position="945"/>
        <end position="961"/>
    </location>
</feature>
<dbReference type="AlphaFoldDB" id="A0A6B2EFM2"/>
<evidence type="ECO:0000259" key="11">
    <source>
        <dbReference type="PROSITE" id="PS50157"/>
    </source>
</evidence>
<proteinExistence type="predicted"/>
<feature type="region of interest" description="Disordered" evidence="10">
    <location>
        <begin position="89"/>
        <end position="149"/>
    </location>
</feature>
<evidence type="ECO:0000259" key="12">
    <source>
        <dbReference type="PROSITE" id="PS50950"/>
    </source>
</evidence>
<dbReference type="InterPro" id="IPR016177">
    <property type="entry name" value="DNA-bd_dom_sf"/>
</dbReference>
<dbReference type="SMART" id="SM00333">
    <property type="entry name" value="TUDOR"/>
    <property type="match status" value="1"/>
</dbReference>
<keyword evidence="2" id="KW-0479">Metal-binding</keyword>
<dbReference type="SUPFAM" id="SSF57716">
    <property type="entry name" value="Glucocorticoid receptor-like (DNA-binding domain)"/>
    <property type="match status" value="1"/>
</dbReference>
<evidence type="ECO:0000256" key="4">
    <source>
        <dbReference type="ARBA" id="ARBA00022771"/>
    </source>
</evidence>
<dbReference type="InterPro" id="IPR013083">
    <property type="entry name" value="Znf_RING/FYVE/PHD"/>
</dbReference>
<dbReference type="CDD" id="cd01396">
    <property type="entry name" value="MeCP2_MBD"/>
    <property type="match status" value="1"/>
</dbReference>
<dbReference type="GO" id="GO:0005634">
    <property type="term" value="C:nucleus"/>
    <property type="evidence" value="ECO:0007669"/>
    <property type="project" value="UniProtKB-SubCell"/>
</dbReference>
<dbReference type="InterPro" id="IPR013087">
    <property type="entry name" value="Znf_C2H2_type"/>
</dbReference>
<dbReference type="InterPro" id="IPR011011">
    <property type="entry name" value="Znf_FYVE_PHD"/>
</dbReference>
<evidence type="ECO:0000256" key="1">
    <source>
        <dbReference type="ARBA" id="ARBA00004123"/>
    </source>
</evidence>
<evidence type="ECO:0000256" key="6">
    <source>
        <dbReference type="ARBA" id="ARBA00023125"/>
    </source>
</evidence>
<feature type="compositionally biased region" description="Polar residues" evidence="10">
    <location>
        <begin position="575"/>
        <end position="589"/>
    </location>
</feature>
<dbReference type="SUPFAM" id="SSF63748">
    <property type="entry name" value="Tudor/PWWP/MBT"/>
    <property type="match status" value="2"/>
</dbReference>
<dbReference type="EMBL" id="GIFK01003423">
    <property type="protein sequence ID" value="NBJ61126.1"/>
    <property type="molecule type" value="Transcribed_RNA"/>
</dbReference>
<dbReference type="PROSITE" id="PS50982">
    <property type="entry name" value="MBD"/>
    <property type="match status" value="1"/>
</dbReference>
<dbReference type="SMART" id="SM00391">
    <property type="entry name" value="MBD"/>
    <property type="match status" value="1"/>
</dbReference>
<dbReference type="PROSITE" id="PS01359">
    <property type="entry name" value="ZF_PHD_1"/>
    <property type="match status" value="1"/>
</dbReference>
<dbReference type="Gene3D" id="3.30.40.10">
    <property type="entry name" value="Zinc/RING finger domain, C3HC4 (zinc finger)"/>
    <property type="match status" value="1"/>
</dbReference>